<accession>A0A5J4VGD9</accession>
<feature type="region of interest" description="Disordered" evidence="1">
    <location>
        <begin position="1"/>
        <end position="48"/>
    </location>
</feature>
<name>A0A5J4VGD9_9EUKA</name>
<evidence type="ECO:0000313" key="2">
    <source>
        <dbReference type="EMBL" id="KAA6381494.1"/>
    </source>
</evidence>
<gene>
    <name evidence="2" type="ORF">EZS28_022977</name>
</gene>
<organism evidence="2 3">
    <name type="scientific">Streblomastix strix</name>
    <dbReference type="NCBI Taxonomy" id="222440"/>
    <lineage>
        <taxon>Eukaryota</taxon>
        <taxon>Metamonada</taxon>
        <taxon>Preaxostyla</taxon>
        <taxon>Oxymonadida</taxon>
        <taxon>Streblomastigidae</taxon>
        <taxon>Streblomastix</taxon>
    </lineage>
</organism>
<protein>
    <submittedName>
        <fullName evidence="2">Uncharacterized protein</fullName>
    </submittedName>
</protein>
<dbReference type="Proteomes" id="UP000324800">
    <property type="component" value="Unassembled WGS sequence"/>
</dbReference>
<comment type="caution">
    <text evidence="2">The sequence shown here is derived from an EMBL/GenBank/DDBJ whole genome shotgun (WGS) entry which is preliminary data.</text>
</comment>
<feature type="non-terminal residue" evidence="2">
    <location>
        <position position="112"/>
    </location>
</feature>
<reference evidence="2 3" key="1">
    <citation type="submission" date="2019-03" db="EMBL/GenBank/DDBJ databases">
        <title>Single cell metagenomics reveals metabolic interactions within the superorganism composed of flagellate Streblomastix strix and complex community of Bacteroidetes bacteria on its surface.</title>
        <authorList>
            <person name="Treitli S.C."/>
            <person name="Kolisko M."/>
            <person name="Husnik F."/>
            <person name="Keeling P."/>
            <person name="Hampl V."/>
        </authorList>
    </citation>
    <scope>NUCLEOTIDE SEQUENCE [LARGE SCALE GENOMIC DNA]</scope>
    <source>
        <strain evidence="2">ST1C</strain>
    </source>
</reference>
<dbReference type="EMBL" id="SNRW01007296">
    <property type="protein sequence ID" value="KAA6381494.1"/>
    <property type="molecule type" value="Genomic_DNA"/>
</dbReference>
<sequence>MREPSGSRGYQRSRVYQGPSKAKIDINRNQNGFEFRGEPRGKGRGAFRGRYWNYQGRGQGYQDRDQPYQERYREAQRYNPYTKQCFSKIKNLINQNRTHKYDNRNRGESWDD</sequence>
<evidence type="ECO:0000313" key="3">
    <source>
        <dbReference type="Proteomes" id="UP000324800"/>
    </source>
</evidence>
<proteinExistence type="predicted"/>
<dbReference type="AlphaFoldDB" id="A0A5J4VGD9"/>
<evidence type="ECO:0000256" key="1">
    <source>
        <dbReference type="SAM" id="MobiDB-lite"/>
    </source>
</evidence>